<dbReference type="InterPro" id="IPR004390">
    <property type="entry name" value="SR_rcpt_FtsY"/>
</dbReference>
<dbReference type="Pfam" id="PF00448">
    <property type="entry name" value="SRP54"/>
    <property type="match status" value="1"/>
</dbReference>
<evidence type="ECO:0000256" key="4">
    <source>
        <dbReference type="ARBA" id="ARBA00022490"/>
    </source>
</evidence>
<evidence type="ECO:0000256" key="5">
    <source>
        <dbReference type="ARBA" id="ARBA00022741"/>
    </source>
</evidence>
<dbReference type="InterPro" id="IPR027417">
    <property type="entry name" value="P-loop_NTPase"/>
</dbReference>
<dbReference type="FunFam" id="3.40.50.300:FF:000053">
    <property type="entry name" value="Signal recognition particle receptor FtsY"/>
    <property type="match status" value="1"/>
</dbReference>
<keyword evidence="3" id="KW-1003">Cell membrane</keyword>
<dbReference type="GO" id="GO:0005737">
    <property type="term" value="C:cytoplasm"/>
    <property type="evidence" value="ECO:0007669"/>
    <property type="project" value="UniProtKB-ARBA"/>
</dbReference>
<dbReference type="GO" id="GO:0005886">
    <property type="term" value="C:plasma membrane"/>
    <property type="evidence" value="ECO:0007669"/>
    <property type="project" value="UniProtKB-SubCell"/>
</dbReference>
<evidence type="ECO:0000256" key="9">
    <source>
        <dbReference type="ARBA" id="ARBA00023170"/>
    </source>
</evidence>
<comment type="subcellular location">
    <subcellularLocation>
        <location evidence="1">Cell membrane</location>
        <topology evidence="1">Peripheral membrane protein</topology>
        <orientation evidence="1">Cytoplasmic side</orientation>
    </subcellularLocation>
</comment>
<dbReference type="Gene3D" id="1.20.120.140">
    <property type="entry name" value="Signal recognition particle SRP54, nucleotide-binding domain"/>
    <property type="match status" value="1"/>
</dbReference>
<dbReference type="InterPro" id="IPR003593">
    <property type="entry name" value="AAA+_ATPase"/>
</dbReference>
<evidence type="ECO:0000256" key="6">
    <source>
        <dbReference type="ARBA" id="ARBA00022801"/>
    </source>
</evidence>
<dbReference type="GO" id="GO:0005525">
    <property type="term" value="F:GTP binding"/>
    <property type="evidence" value="ECO:0007669"/>
    <property type="project" value="UniProtKB-KW"/>
</dbReference>
<dbReference type="AlphaFoldDB" id="A0A381WVY4"/>
<dbReference type="CDD" id="cd17874">
    <property type="entry name" value="FtsY"/>
    <property type="match status" value="1"/>
</dbReference>
<dbReference type="Pfam" id="PF02881">
    <property type="entry name" value="SRP54_N"/>
    <property type="match status" value="1"/>
</dbReference>
<dbReference type="PANTHER" id="PTHR43134:SF1">
    <property type="entry name" value="SIGNAL RECOGNITION PARTICLE RECEPTOR SUBUNIT ALPHA"/>
    <property type="match status" value="1"/>
</dbReference>
<evidence type="ECO:0000256" key="7">
    <source>
        <dbReference type="ARBA" id="ARBA00023134"/>
    </source>
</evidence>
<feature type="non-terminal residue" evidence="11">
    <location>
        <position position="1"/>
    </location>
</feature>
<dbReference type="PANTHER" id="PTHR43134">
    <property type="entry name" value="SIGNAL RECOGNITION PARTICLE RECEPTOR SUBUNIT ALPHA"/>
    <property type="match status" value="1"/>
</dbReference>
<evidence type="ECO:0000256" key="1">
    <source>
        <dbReference type="ARBA" id="ARBA00004413"/>
    </source>
</evidence>
<proteinExistence type="inferred from homology"/>
<dbReference type="GO" id="GO:0003924">
    <property type="term" value="F:GTPase activity"/>
    <property type="evidence" value="ECO:0007669"/>
    <property type="project" value="TreeGrafter"/>
</dbReference>
<evidence type="ECO:0000256" key="2">
    <source>
        <dbReference type="ARBA" id="ARBA00008531"/>
    </source>
</evidence>
<name>A0A381WVY4_9ZZZZ</name>
<evidence type="ECO:0000259" key="10">
    <source>
        <dbReference type="PROSITE" id="PS00300"/>
    </source>
</evidence>
<gene>
    <name evidence="11" type="ORF">METZ01_LOCUS109553</name>
</gene>
<organism evidence="11">
    <name type="scientific">marine metagenome</name>
    <dbReference type="NCBI Taxonomy" id="408172"/>
    <lineage>
        <taxon>unclassified sequences</taxon>
        <taxon>metagenomes</taxon>
        <taxon>ecological metagenomes</taxon>
    </lineage>
</organism>
<dbReference type="GO" id="GO:0006614">
    <property type="term" value="P:SRP-dependent cotranslational protein targeting to membrane"/>
    <property type="evidence" value="ECO:0007669"/>
    <property type="project" value="InterPro"/>
</dbReference>
<comment type="similarity">
    <text evidence="2">Belongs to the GTP-binding SRP family.</text>
</comment>
<dbReference type="InterPro" id="IPR013822">
    <property type="entry name" value="Signal_recog_particl_SRP54_hlx"/>
</dbReference>
<sequence length="311" mass="33341">VFRFFGREDKDNLDKALSKTRLSVLGQIGNLFSSSGIDEESLIDLEDILVASDLGLQTTEQIISLLRERSRSTNTDSGNNPISFLKEILTDILDINTPDWDPISCHGPFVILMVGVNGAGKTTAIAKLSKRYIEMGKTVIAGAGDTFRAGASEQLKAWGKSLSIDVISHQHGADPGAVAFDTIAAAYSRKIDIAIIDTAGRLQSKSNLMEELKKIYRVSAKSMSDDCLRVLLTIDSTTGQNGLSQAKSFGEAIPCDGVFLSKLDGSAKGGIVLPIVRDIGIPIAFVGTGEQLEDIAVFDAKSFVDSLVSRK</sequence>
<evidence type="ECO:0000256" key="8">
    <source>
        <dbReference type="ARBA" id="ARBA00023136"/>
    </source>
</evidence>
<dbReference type="GO" id="GO:0005047">
    <property type="term" value="F:signal recognition particle binding"/>
    <property type="evidence" value="ECO:0007669"/>
    <property type="project" value="TreeGrafter"/>
</dbReference>
<keyword evidence="7" id="KW-0342">GTP-binding</keyword>
<protein>
    <recommendedName>
        <fullName evidence="10">SRP54-type proteins GTP-binding domain-containing protein</fullName>
    </recommendedName>
</protein>
<dbReference type="PROSITE" id="PS00300">
    <property type="entry name" value="SRP54"/>
    <property type="match status" value="1"/>
</dbReference>
<dbReference type="Gene3D" id="3.40.50.300">
    <property type="entry name" value="P-loop containing nucleotide triphosphate hydrolases"/>
    <property type="match status" value="1"/>
</dbReference>
<dbReference type="InterPro" id="IPR036225">
    <property type="entry name" value="SRP/SRP_N"/>
</dbReference>
<dbReference type="NCBIfam" id="TIGR00064">
    <property type="entry name" value="ftsY"/>
    <property type="match status" value="1"/>
</dbReference>
<evidence type="ECO:0000313" key="11">
    <source>
        <dbReference type="EMBL" id="SVA56699.1"/>
    </source>
</evidence>
<dbReference type="InterPro" id="IPR000897">
    <property type="entry name" value="SRP54_GTPase_dom"/>
</dbReference>
<keyword evidence="9" id="KW-0675">Receptor</keyword>
<dbReference type="EMBL" id="UINC01013072">
    <property type="protein sequence ID" value="SVA56699.1"/>
    <property type="molecule type" value="Genomic_DNA"/>
</dbReference>
<dbReference type="HAMAP" id="MF_00920">
    <property type="entry name" value="FtsY"/>
    <property type="match status" value="1"/>
</dbReference>
<feature type="domain" description="SRP54-type proteins GTP-binding" evidence="10">
    <location>
        <begin position="282"/>
        <end position="295"/>
    </location>
</feature>
<dbReference type="SUPFAM" id="SSF47364">
    <property type="entry name" value="Domain of the SRP/SRP receptor G-proteins"/>
    <property type="match status" value="1"/>
</dbReference>
<dbReference type="InterPro" id="IPR042101">
    <property type="entry name" value="SRP54_N_sf"/>
</dbReference>
<evidence type="ECO:0000256" key="3">
    <source>
        <dbReference type="ARBA" id="ARBA00022475"/>
    </source>
</evidence>
<keyword evidence="5" id="KW-0547">Nucleotide-binding</keyword>
<dbReference type="SMART" id="SM00382">
    <property type="entry name" value="AAA"/>
    <property type="match status" value="1"/>
</dbReference>
<dbReference type="SUPFAM" id="SSF52540">
    <property type="entry name" value="P-loop containing nucleoside triphosphate hydrolases"/>
    <property type="match status" value="1"/>
</dbReference>
<accession>A0A381WVY4</accession>
<dbReference type="SMART" id="SM00963">
    <property type="entry name" value="SRP54_N"/>
    <property type="match status" value="1"/>
</dbReference>
<keyword evidence="8" id="KW-0472">Membrane</keyword>
<keyword evidence="4" id="KW-0963">Cytoplasm</keyword>
<keyword evidence="6" id="KW-0378">Hydrolase</keyword>
<reference evidence="11" key="1">
    <citation type="submission" date="2018-05" db="EMBL/GenBank/DDBJ databases">
        <authorList>
            <person name="Lanie J.A."/>
            <person name="Ng W.-L."/>
            <person name="Kazmierczak K.M."/>
            <person name="Andrzejewski T.M."/>
            <person name="Davidsen T.M."/>
            <person name="Wayne K.J."/>
            <person name="Tettelin H."/>
            <person name="Glass J.I."/>
            <person name="Rusch D."/>
            <person name="Podicherti R."/>
            <person name="Tsui H.-C.T."/>
            <person name="Winkler M.E."/>
        </authorList>
    </citation>
    <scope>NUCLEOTIDE SEQUENCE</scope>
</reference>
<dbReference type="SMART" id="SM00962">
    <property type="entry name" value="SRP54"/>
    <property type="match status" value="1"/>
</dbReference>